<feature type="domain" description="PRC-barrel" evidence="1">
    <location>
        <begin position="28"/>
        <end position="98"/>
    </location>
</feature>
<evidence type="ECO:0000313" key="2">
    <source>
        <dbReference type="EMBL" id="CAA9559289.1"/>
    </source>
</evidence>
<evidence type="ECO:0000259" key="1">
    <source>
        <dbReference type="Pfam" id="PF05239"/>
    </source>
</evidence>
<dbReference type="Gene3D" id="3.90.50.10">
    <property type="entry name" value="Photosynthetic Reaction Center, subunit H, domain 2"/>
    <property type="match status" value="1"/>
</dbReference>
<dbReference type="GO" id="GO:0030077">
    <property type="term" value="C:plasma membrane light-harvesting complex"/>
    <property type="evidence" value="ECO:0007669"/>
    <property type="project" value="InterPro"/>
</dbReference>
<dbReference type="InterPro" id="IPR014747">
    <property type="entry name" value="Bac_photo_RC_H_C"/>
</dbReference>
<dbReference type="InterPro" id="IPR027275">
    <property type="entry name" value="PRC-brl_dom"/>
</dbReference>
<name>A0A6J4UTA7_9BACT</name>
<dbReference type="SUPFAM" id="SSF50346">
    <property type="entry name" value="PRC-barrel domain"/>
    <property type="match status" value="1"/>
</dbReference>
<dbReference type="PANTHER" id="PTHR36505">
    <property type="entry name" value="BLR1072 PROTEIN"/>
    <property type="match status" value="1"/>
</dbReference>
<protein>
    <recommendedName>
        <fullName evidence="1">PRC-barrel domain-containing protein</fullName>
    </recommendedName>
</protein>
<reference evidence="2" key="1">
    <citation type="submission" date="2020-02" db="EMBL/GenBank/DDBJ databases">
        <authorList>
            <person name="Meier V. D."/>
        </authorList>
    </citation>
    <scope>NUCLEOTIDE SEQUENCE</scope>
    <source>
        <strain evidence="2">AVDCRST_MAG19</strain>
    </source>
</reference>
<dbReference type="EMBL" id="CADCWL010000069">
    <property type="protein sequence ID" value="CAA9559289.1"/>
    <property type="molecule type" value="Genomic_DNA"/>
</dbReference>
<dbReference type="AlphaFoldDB" id="A0A6J4UTA7"/>
<dbReference type="GO" id="GO:0019684">
    <property type="term" value="P:photosynthesis, light reaction"/>
    <property type="evidence" value="ECO:0007669"/>
    <property type="project" value="InterPro"/>
</dbReference>
<gene>
    <name evidence="2" type="ORF">AVDCRST_MAG19-1670</name>
</gene>
<sequence>MVAKATGAPVKLKALADSDMTLADAAIDVRGRTVVDRTGEEIGTVDALMLDEAESKVRFLRVAAGGFLGLGERLFLIPVDAVTRLDENHVHVDQTRERVVGAPAYDPNIVPDTNDYAGLYGYYGYAPFWAPGYVYPAYPYYR</sequence>
<dbReference type="InterPro" id="IPR011033">
    <property type="entry name" value="PRC_barrel-like_sf"/>
</dbReference>
<accession>A0A6J4UTA7</accession>
<dbReference type="Pfam" id="PF05239">
    <property type="entry name" value="PRC"/>
    <property type="match status" value="1"/>
</dbReference>
<proteinExistence type="predicted"/>
<dbReference type="PANTHER" id="PTHR36505:SF1">
    <property type="entry name" value="BLR1072 PROTEIN"/>
    <property type="match status" value="1"/>
</dbReference>
<organism evidence="2">
    <name type="scientific">uncultured Thermomicrobiales bacterium</name>
    <dbReference type="NCBI Taxonomy" id="1645740"/>
    <lineage>
        <taxon>Bacteria</taxon>
        <taxon>Pseudomonadati</taxon>
        <taxon>Thermomicrobiota</taxon>
        <taxon>Thermomicrobia</taxon>
        <taxon>Thermomicrobiales</taxon>
        <taxon>environmental samples</taxon>
    </lineage>
</organism>